<dbReference type="EMBL" id="UXAV01000032">
    <property type="protein sequence ID" value="VDC25548.1"/>
    <property type="molecule type" value="Genomic_DNA"/>
</dbReference>
<name>A0A3P5WV39_9BACL</name>
<keyword evidence="2" id="KW-0863">Zinc-finger</keyword>
<keyword evidence="3" id="KW-0862">Zinc</keyword>
<dbReference type="PANTHER" id="PTHR33823">
    <property type="entry name" value="RNA POLYMERASE-BINDING TRANSCRIPTION FACTOR DKSA-RELATED"/>
    <property type="match status" value="1"/>
</dbReference>
<gene>
    <name evidence="7" type="primary">yocK</name>
    <name evidence="7" type="ORF">FILTAD_01254</name>
</gene>
<dbReference type="OrthoDB" id="9811543at2"/>
<dbReference type="PANTHER" id="PTHR33823:SF4">
    <property type="entry name" value="GENERAL STRESS PROTEIN 16O"/>
    <property type="match status" value="1"/>
</dbReference>
<dbReference type="PROSITE" id="PS51128">
    <property type="entry name" value="ZF_DKSA_2"/>
    <property type="match status" value="1"/>
</dbReference>
<reference evidence="7 8" key="1">
    <citation type="submission" date="2018-11" db="EMBL/GenBank/DDBJ databases">
        <authorList>
            <person name="Criscuolo A."/>
        </authorList>
    </citation>
    <scope>NUCLEOTIDE SEQUENCE [LARGE SCALE GENOMIC DNA]</scope>
    <source>
        <strain evidence="7">ATB-66</strain>
    </source>
</reference>
<dbReference type="SUPFAM" id="SSF57716">
    <property type="entry name" value="Glucocorticoid receptor-like (DNA-binding domain)"/>
    <property type="match status" value="1"/>
</dbReference>
<dbReference type="InterPro" id="IPR000962">
    <property type="entry name" value="Znf_DskA_TraR"/>
</dbReference>
<feature type="compositionally biased region" description="Acidic residues" evidence="5">
    <location>
        <begin position="211"/>
        <end position="226"/>
    </location>
</feature>
<feature type="compositionally biased region" description="Polar residues" evidence="5">
    <location>
        <begin position="158"/>
        <end position="168"/>
    </location>
</feature>
<dbReference type="InterPro" id="IPR037187">
    <property type="entry name" value="DnaK_N"/>
</dbReference>
<keyword evidence="1" id="KW-0479">Metal-binding</keyword>
<organism evidence="7 8">
    <name type="scientific">Filibacter tadaridae</name>
    <dbReference type="NCBI Taxonomy" id="2483811"/>
    <lineage>
        <taxon>Bacteria</taxon>
        <taxon>Bacillati</taxon>
        <taxon>Bacillota</taxon>
        <taxon>Bacilli</taxon>
        <taxon>Bacillales</taxon>
        <taxon>Caryophanaceae</taxon>
        <taxon>Filibacter</taxon>
    </lineage>
</organism>
<dbReference type="SUPFAM" id="SSF109635">
    <property type="entry name" value="DnaK suppressor protein DksA, alpha-hairpin domain"/>
    <property type="match status" value="1"/>
</dbReference>
<evidence type="ECO:0000259" key="6">
    <source>
        <dbReference type="Pfam" id="PF01258"/>
    </source>
</evidence>
<keyword evidence="8" id="KW-1185">Reference proteome</keyword>
<feature type="compositionally biased region" description="Basic and acidic residues" evidence="5">
    <location>
        <begin position="234"/>
        <end position="246"/>
    </location>
</feature>
<evidence type="ECO:0000256" key="3">
    <source>
        <dbReference type="ARBA" id="ARBA00022833"/>
    </source>
</evidence>
<dbReference type="InterPro" id="IPR014240">
    <property type="entry name" value="YteA"/>
</dbReference>
<evidence type="ECO:0000256" key="1">
    <source>
        <dbReference type="ARBA" id="ARBA00022723"/>
    </source>
</evidence>
<protein>
    <submittedName>
        <fullName evidence="7">General stress protein 16O</fullName>
    </submittedName>
</protein>
<feature type="region of interest" description="Disordered" evidence="5">
    <location>
        <begin position="195"/>
        <end position="246"/>
    </location>
</feature>
<dbReference type="Proteomes" id="UP000270468">
    <property type="component" value="Unassembled WGS sequence"/>
</dbReference>
<accession>A0A3P5WV39</accession>
<proteinExistence type="predicted"/>
<feature type="region of interest" description="Disordered" evidence="5">
    <location>
        <begin position="158"/>
        <end position="179"/>
    </location>
</feature>
<evidence type="ECO:0000313" key="7">
    <source>
        <dbReference type="EMBL" id="VDC25548.1"/>
    </source>
</evidence>
<feature type="zinc finger region" description="dksA C4-type" evidence="4">
    <location>
        <begin position="90"/>
        <end position="114"/>
    </location>
</feature>
<dbReference type="Pfam" id="PF01258">
    <property type="entry name" value="zf-dskA_traR"/>
    <property type="match status" value="1"/>
</dbReference>
<dbReference type="Gene3D" id="1.20.120.910">
    <property type="entry name" value="DksA, coiled-coil domain"/>
    <property type="match status" value="1"/>
</dbReference>
<dbReference type="NCBIfam" id="TIGR02890">
    <property type="entry name" value="bacill_yteA"/>
    <property type="match status" value="1"/>
</dbReference>
<feature type="domain" description="Zinc finger DksA/TraR C4-type" evidence="6">
    <location>
        <begin position="85"/>
        <end position="113"/>
    </location>
</feature>
<evidence type="ECO:0000256" key="2">
    <source>
        <dbReference type="ARBA" id="ARBA00022771"/>
    </source>
</evidence>
<evidence type="ECO:0000313" key="8">
    <source>
        <dbReference type="Proteomes" id="UP000270468"/>
    </source>
</evidence>
<sequence length="246" mass="27324">MLNDKQKATLKKELLEMEKQLTKTEEETDVKNSAQDSVGELSMYDNHPADMGTALFEREKDAALNVHAGSELEKVEDALKALQDGSYGKCEVCQKEIPFERLEAVPYTTLCMEHATEQEIPSDRPVEEDILIMAEPNSFADRRDGAFRDGEDSFQAIAQSGTSETPSDFTGDRDTYDSLYDTEIDSGATEEVEEFAGADITGKPSGVIDSDASDQYESELDAEELESPIGDIPYQEKDSYVDDEKK</sequence>
<dbReference type="RefSeq" id="WP_124069674.1">
    <property type="nucleotide sequence ID" value="NZ_UXAV01000032.1"/>
</dbReference>
<evidence type="ECO:0000256" key="5">
    <source>
        <dbReference type="SAM" id="MobiDB-lite"/>
    </source>
</evidence>
<evidence type="ECO:0000256" key="4">
    <source>
        <dbReference type="PROSITE-ProRule" id="PRU00510"/>
    </source>
</evidence>
<dbReference type="GO" id="GO:0008270">
    <property type="term" value="F:zinc ion binding"/>
    <property type="evidence" value="ECO:0007669"/>
    <property type="project" value="UniProtKB-KW"/>
</dbReference>
<dbReference type="AlphaFoldDB" id="A0A3P5WV39"/>